<dbReference type="GO" id="GO:0005525">
    <property type="term" value="F:GTP binding"/>
    <property type="evidence" value="ECO:0007669"/>
    <property type="project" value="UniProtKB-KW"/>
</dbReference>
<evidence type="ECO:0000256" key="4">
    <source>
        <dbReference type="PIRSR" id="PIRSR606689-1"/>
    </source>
</evidence>
<dbReference type="SMART" id="SM00177">
    <property type="entry name" value="ARF"/>
    <property type="match status" value="1"/>
</dbReference>
<sequence length="193" mass="21595">MSDLVSQLMRSWTDLMDWLYGMFFQQEMDLSILGLPAAGKTTLVTLISRNEMIEDRIPTRGLNMQKYSKGGVTLKMWDLGGQANFRAMWERYCVGASAIVYVVDAADSEKFELSRSELHDLLSKPSLAGIPLLLLGNKNDLPAAVKSEKELAEIFDLASLEGREVCAYSISAKNRTNIDITLQWLIAHSSRKS</sequence>
<evidence type="ECO:0000313" key="7">
    <source>
        <dbReference type="EMBL" id="CAD8399577.1"/>
    </source>
</evidence>
<evidence type="ECO:0000256" key="1">
    <source>
        <dbReference type="ARBA" id="ARBA00010290"/>
    </source>
</evidence>
<dbReference type="AlphaFoldDB" id="A0A7S0G4V4"/>
<comment type="similarity">
    <text evidence="1 6">Belongs to the small GTPase superfamily. Arf family.</text>
</comment>
<dbReference type="GO" id="GO:0046872">
    <property type="term" value="F:metal ion binding"/>
    <property type="evidence" value="ECO:0007669"/>
    <property type="project" value="UniProtKB-KW"/>
</dbReference>
<dbReference type="Gene3D" id="3.40.50.300">
    <property type="entry name" value="P-loop containing nucleotide triphosphate hydrolases"/>
    <property type="match status" value="1"/>
</dbReference>
<dbReference type="Pfam" id="PF00025">
    <property type="entry name" value="Arf"/>
    <property type="match status" value="1"/>
</dbReference>
<evidence type="ECO:0000256" key="6">
    <source>
        <dbReference type="RuleBase" id="RU003925"/>
    </source>
</evidence>
<dbReference type="PRINTS" id="PR00328">
    <property type="entry name" value="SAR1GTPBP"/>
</dbReference>
<keyword evidence="5" id="KW-0479">Metal-binding</keyword>
<dbReference type="SMART" id="SM00173">
    <property type="entry name" value="RAS"/>
    <property type="match status" value="1"/>
</dbReference>
<dbReference type="NCBIfam" id="TIGR00231">
    <property type="entry name" value="small_GTP"/>
    <property type="match status" value="1"/>
</dbReference>
<dbReference type="GO" id="GO:0015031">
    <property type="term" value="P:protein transport"/>
    <property type="evidence" value="ECO:0007669"/>
    <property type="project" value="InterPro"/>
</dbReference>
<evidence type="ECO:0000256" key="2">
    <source>
        <dbReference type="ARBA" id="ARBA00022741"/>
    </source>
</evidence>
<dbReference type="CDD" id="cd04159">
    <property type="entry name" value="Arl10_like"/>
    <property type="match status" value="1"/>
</dbReference>
<dbReference type="InterPro" id="IPR044154">
    <property type="entry name" value="Arl8a/8b"/>
</dbReference>
<dbReference type="PANTHER" id="PTHR45732">
    <property type="entry name" value="ADP-RIBOSYLATION FACTOR-LIKE PROTEIN 8"/>
    <property type="match status" value="1"/>
</dbReference>
<proteinExistence type="inferred from homology"/>
<dbReference type="PANTHER" id="PTHR45732:SF7">
    <property type="entry name" value="ADP-RIBOSYLATION FACTOR-LIKE PROTEIN 8"/>
    <property type="match status" value="1"/>
</dbReference>
<reference evidence="7" key="1">
    <citation type="submission" date="2021-01" db="EMBL/GenBank/DDBJ databases">
        <authorList>
            <person name="Corre E."/>
            <person name="Pelletier E."/>
            <person name="Niang G."/>
            <person name="Scheremetjew M."/>
            <person name="Finn R."/>
            <person name="Kale V."/>
            <person name="Holt S."/>
            <person name="Cochrane G."/>
            <person name="Meng A."/>
            <person name="Brown T."/>
            <person name="Cohen L."/>
        </authorList>
    </citation>
    <scope>NUCLEOTIDE SEQUENCE</scope>
    <source>
        <strain evidence="7">UTEX LB 2760</strain>
    </source>
</reference>
<keyword evidence="3 4" id="KW-0342">GTP-binding</keyword>
<dbReference type="SMART" id="SM00178">
    <property type="entry name" value="SAR"/>
    <property type="match status" value="1"/>
</dbReference>
<evidence type="ECO:0000256" key="3">
    <source>
        <dbReference type="ARBA" id="ARBA00023134"/>
    </source>
</evidence>
<dbReference type="InterPro" id="IPR005225">
    <property type="entry name" value="Small_GTP-bd"/>
</dbReference>
<dbReference type="EMBL" id="HBEK01017549">
    <property type="protein sequence ID" value="CAD8399577.1"/>
    <property type="molecule type" value="Transcribed_RNA"/>
</dbReference>
<dbReference type="InterPro" id="IPR006689">
    <property type="entry name" value="Small_GTPase_ARF/SAR"/>
</dbReference>
<dbReference type="PROSITE" id="PS51417">
    <property type="entry name" value="ARF"/>
    <property type="match status" value="1"/>
</dbReference>
<feature type="binding site" evidence="5">
    <location>
        <position position="59"/>
    </location>
    <ligand>
        <name>Mg(2+)</name>
        <dbReference type="ChEBI" id="CHEBI:18420"/>
    </ligand>
</feature>
<dbReference type="SMART" id="SM00175">
    <property type="entry name" value="RAB"/>
    <property type="match status" value="1"/>
</dbReference>
<dbReference type="SUPFAM" id="SSF52540">
    <property type="entry name" value="P-loop containing nucleoside triphosphate hydrolases"/>
    <property type="match status" value="1"/>
</dbReference>
<feature type="binding site" evidence="4">
    <location>
        <begin position="137"/>
        <end position="140"/>
    </location>
    <ligand>
        <name>GTP</name>
        <dbReference type="ChEBI" id="CHEBI:37565"/>
    </ligand>
</feature>
<protein>
    <submittedName>
        <fullName evidence="7">Uncharacterized protein</fullName>
    </submittedName>
</protein>
<feature type="binding site" evidence="5">
    <location>
        <position position="41"/>
    </location>
    <ligand>
        <name>Mg(2+)</name>
        <dbReference type="ChEBI" id="CHEBI:18420"/>
    </ligand>
</feature>
<feature type="binding site" evidence="4">
    <location>
        <position position="81"/>
    </location>
    <ligand>
        <name>GTP</name>
        <dbReference type="ChEBI" id="CHEBI:37565"/>
    </ligand>
</feature>
<evidence type="ECO:0000256" key="5">
    <source>
        <dbReference type="PIRSR" id="PIRSR606689-2"/>
    </source>
</evidence>
<keyword evidence="5" id="KW-0460">Magnesium</keyword>
<keyword evidence="2 4" id="KW-0547">Nucleotide-binding</keyword>
<accession>A0A7S0G4V4</accession>
<organism evidence="7">
    <name type="scientific">Rhodosorus marinus</name>
    <dbReference type="NCBI Taxonomy" id="101924"/>
    <lineage>
        <taxon>Eukaryota</taxon>
        <taxon>Rhodophyta</taxon>
        <taxon>Stylonematophyceae</taxon>
        <taxon>Stylonematales</taxon>
        <taxon>Stylonemataceae</taxon>
        <taxon>Rhodosorus</taxon>
    </lineage>
</organism>
<dbReference type="InterPro" id="IPR027417">
    <property type="entry name" value="P-loop_NTPase"/>
</dbReference>
<dbReference type="GO" id="GO:0003924">
    <property type="term" value="F:GTPase activity"/>
    <property type="evidence" value="ECO:0007669"/>
    <property type="project" value="InterPro"/>
</dbReference>
<gene>
    <name evidence="7" type="ORF">RMAR0315_LOCUS9570</name>
</gene>
<dbReference type="PROSITE" id="PS51419">
    <property type="entry name" value="RAB"/>
    <property type="match status" value="1"/>
</dbReference>
<feature type="binding site" evidence="4">
    <location>
        <begin position="34"/>
        <end position="41"/>
    </location>
    <ligand>
        <name>GTP</name>
        <dbReference type="ChEBI" id="CHEBI:37565"/>
    </ligand>
</feature>
<name>A0A7S0G4V4_9RHOD</name>